<comment type="caution">
    <text evidence="5">The sequence shown here is derived from an EMBL/GenBank/DDBJ whole genome shotgun (WGS) entry which is preliminary data.</text>
</comment>
<dbReference type="NCBIfam" id="TIGR03002">
    <property type="entry name" value="outer_YhbN_LptA"/>
    <property type="match status" value="1"/>
</dbReference>
<dbReference type="GO" id="GO:0009279">
    <property type="term" value="C:cell outer membrane"/>
    <property type="evidence" value="ECO:0007669"/>
    <property type="project" value="TreeGrafter"/>
</dbReference>
<name>A0A3D8IG56_9HELI</name>
<proteinExistence type="predicted"/>
<dbReference type="Proteomes" id="UP000256650">
    <property type="component" value="Unassembled WGS sequence"/>
</dbReference>
<dbReference type="PANTHER" id="PTHR36504:SF1">
    <property type="entry name" value="LIPOPOLYSACCHARIDE EXPORT SYSTEM PROTEIN LPTA"/>
    <property type="match status" value="1"/>
</dbReference>
<accession>A0A3D8IG56</accession>
<dbReference type="InterPro" id="IPR052037">
    <property type="entry name" value="LPS_export_LptA"/>
</dbReference>
<keyword evidence="1" id="KW-0813">Transport</keyword>
<dbReference type="GO" id="GO:0001530">
    <property type="term" value="F:lipopolysaccharide binding"/>
    <property type="evidence" value="ECO:0007669"/>
    <property type="project" value="InterPro"/>
</dbReference>
<organism evidence="5 6">
    <name type="scientific">Helicobacter ganmani</name>
    <dbReference type="NCBI Taxonomy" id="60246"/>
    <lineage>
        <taxon>Bacteria</taxon>
        <taxon>Pseudomonadati</taxon>
        <taxon>Campylobacterota</taxon>
        <taxon>Epsilonproteobacteria</taxon>
        <taxon>Campylobacterales</taxon>
        <taxon>Helicobacteraceae</taxon>
        <taxon>Helicobacter</taxon>
    </lineage>
</organism>
<dbReference type="GO" id="GO:0015920">
    <property type="term" value="P:lipopolysaccharide transport"/>
    <property type="evidence" value="ECO:0007669"/>
    <property type="project" value="InterPro"/>
</dbReference>
<dbReference type="GO" id="GO:0017089">
    <property type="term" value="F:glycolipid transfer activity"/>
    <property type="evidence" value="ECO:0007669"/>
    <property type="project" value="TreeGrafter"/>
</dbReference>
<dbReference type="Gene3D" id="2.60.450.10">
    <property type="entry name" value="Lipopolysaccharide (LPS) transport protein A like domain"/>
    <property type="match status" value="1"/>
</dbReference>
<evidence type="ECO:0000256" key="2">
    <source>
        <dbReference type="ARBA" id="ARBA00022729"/>
    </source>
</evidence>
<dbReference type="PANTHER" id="PTHR36504">
    <property type="entry name" value="LIPOPOLYSACCHARIDE EXPORT SYSTEM PROTEIN LPTA"/>
    <property type="match status" value="1"/>
</dbReference>
<dbReference type="AlphaFoldDB" id="A0A3D8IG56"/>
<evidence type="ECO:0000259" key="4">
    <source>
        <dbReference type="Pfam" id="PF03968"/>
    </source>
</evidence>
<evidence type="ECO:0000313" key="5">
    <source>
        <dbReference type="EMBL" id="RDU63694.1"/>
    </source>
</evidence>
<dbReference type="Pfam" id="PF03968">
    <property type="entry name" value="LptD_N"/>
    <property type="match status" value="1"/>
</dbReference>
<reference evidence="5 6" key="1">
    <citation type="submission" date="2018-04" db="EMBL/GenBank/DDBJ databases">
        <title>Novel Campyloabacter and Helicobacter Species and Strains.</title>
        <authorList>
            <person name="Mannion A.J."/>
            <person name="Shen Z."/>
            <person name="Fox J.G."/>
        </authorList>
    </citation>
    <scope>NUCLEOTIDE SEQUENCE [LARGE SCALE GENOMIC DNA]</scope>
    <source>
        <strain evidence="5 6">MIT 99-5101</strain>
    </source>
</reference>
<keyword evidence="6" id="KW-1185">Reference proteome</keyword>
<keyword evidence="2" id="KW-0732">Signal</keyword>
<dbReference type="InterPro" id="IPR005653">
    <property type="entry name" value="OstA-like_N"/>
</dbReference>
<dbReference type="OrthoDB" id="5373249at2"/>
<evidence type="ECO:0000256" key="3">
    <source>
        <dbReference type="ARBA" id="ARBA00022764"/>
    </source>
</evidence>
<dbReference type="RefSeq" id="WP_115551025.1">
    <property type="nucleotide sequence ID" value="NZ_CAOOIB010000012.1"/>
</dbReference>
<gene>
    <name evidence="5" type="primary">lptA</name>
    <name evidence="5" type="ORF">CQA43_02390</name>
</gene>
<evidence type="ECO:0000256" key="1">
    <source>
        <dbReference type="ARBA" id="ARBA00022448"/>
    </source>
</evidence>
<dbReference type="EMBL" id="NXLS01000002">
    <property type="protein sequence ID" value="RDU63694.1"/>
    <property type="molecule type" value="Genomic_DNA"/>
</dbReference>
<dbReference type="GeneID" id="82535133"/>
<protein>
    <submittedName>
        <fullName evidence="5">Lipopolysaccharide transport periplasmic protein LptA</fullName>
    </submittedName>
</protein>
<dbReference type="GO" id="GO:0030288">
    <property type="term" value="C:outer membrane-bounded periplasmic space"/>
    <property type="evidence" value="ECO:0007669"/>
    <property type="project" value="TreeGrafter"/>
</dbReference>
<feature type="domain" description="Organic solvent tolerance-like N-terminal" evidence="4">
    <location>
        <begin position="22"/>
        <end position="133"/>
    </location>
</feature>
<evidence type="ECO:0000313" key="6">
    <source>
        <dbReference type="Proteomes" id="UP000256650"/>
    </source>
</evidence>
<keyword evidence="3" id="KW-0574">Periplasm</keyword>
<dbReference type="InterPro" id="IPR014340">
    <property type="entry name" value="LptA"/>
</dbReference>
<sequence>MKHLSKVLFILLIPFVWAEEIEVSAKELIGDEQRKLTQLKGNVEVKRAKDNLKADEAFIYLDSNNRPNRMQAIGNVRFWLTLQDGRRIEGRANEALYLPSNQEYQILGNAVVKEIAKNNVVRGDKIIIRYKEGFINVLGNEEKPARLIFKLEKEPK</sequence>